<organism evidence="1 2">
    <name type="scientific">Aphis craccivora</name>
    <name type="common">Cowpea aphid</name>
    <dbReference type="NCBI Taxonomy" id="307492"/>
    <lineage>
        <taxon>Eukaryota</taxon>
        <taxon>Metazoa</taxon>
        <taxon>Ecdysozoa</taxon>
        <taxon>Arthropoda</taxon>
        <taxon>Hexapoda</taxon>
        <taxon>Insecta</taxon>
        <taxon>Pterygota</taxon>
        <taxon>Neoptera</taxon>
        <taxon>Paraneoptera</taxon>
        <taxon>Hemiptera</taxon>
        <taxon>Sternorrhyncha</taxon>
        <taxon>Aphidomorpha</taxon>
        <taxon>Aphidoidea</taxon>
        <taxon>Aphididae</taxon>
        <taxon>Aphidini</taxon>
        <taxon>Aphis</taxon>
        <taxon>Aphis</taxon>
    </lineage>
</organism>
<comment type="caution">
    <text evidence="1">The sequence shown here is derived from an EMBL/GenBank/DDBJ whole genome shotgun (WGS) entry which is preliminary data.</text>
</comment>
<reference evidence="1 2" key="1">
    <citation type="submission" date="2019-08" db="EMBL/GenBank/DDBJ databases">
        <title>Whole genome of Aphis craccivora.</title>
        <authorList>
            <person name="Voronova N.V."/>
            <person name="Shulinski R.S."/>
            <person name="Bandarenka Y.V."/>
            <person name="Zhorov D.G."/>
            <person name="Warner D."/>
        </authorList>
    </citation>
    <scope>NUCLEOTIDE SEQUENCE [LARGE SCALE GENOMIC DNA]</scope>
    <source>
        <strain evidence="1">180601</strain>
        <tissue evidence="1">Whole Body</tissue>
    </source>
</reference>
<name>A0A6G0VSX1_APHCR</name>
<evidence type="ECO:0000313" key="2">
    <source>
        <dbReference type="Proteomes" id="UP000478052"/>
    </source>
</evidence>
<gene>
    <name evidence="1" type="ORF">FWK35_00032131</name>
</gene>
<proteinExistence type="predicted"/>
<protein>
    <submittedName>
        <fullName evidence="1">DNA pol B 2 domain-containing protein</fullName>
    </submittedName>
</protein>
<keyword evidence="2" id="KW-1185">Reference proteome</keyword>
<accession>A0A6G0VSX1</accession>
<evidence type="ECO:0000313" key="1">
    <source>
        <dbReference type="EMBL" id="KAF0705192.1"/>
    </source>
</evidence>
<dbReference type="EMBL" id="VUJU01013317">
    <property type="protein sequence ID" value="KAF0705192.1"/>
    <property type="molecule type" value="Genomic_DNA"/>
</dbReference>
<dbReference type="Proteomes" id="UP000478052">
    <property type="component" value="Unassembled WGS sequence"/>
</dbReference>
<dbReference type="OrthoDB" id="6617419at2759"/>
<dbReference type="AlphaFoldDB" id="A0A6G0VSX1"/>
<sequence>MSAFVLGKFGQRPNQKKTEIILKRDRWYQVLLDMFLTDDLIEVSCKQINEDVGNEHNTNIYIAAFTISNARLRFKYRVHAR</sequence>